<protein>
    <submittedName>
        <fullName evidence="1">Uncharacterized protein</fullName>
    </submittedName>
</protein>
<accession>A0A382F7I7</accession>
<organism evidence="1">
    <name type="scientific">marine metagenome</name>
    <dbReference type="NCBI Taxonomy" id="408172"/>
    <lineage>
        <taxon>unclassified sequences</taxon>
        <taxon>metagenomes</taxon>
        <taxon>ecological metagenomes</taxon>
    </lineage>
</organism>
<dbReference type="Gene3D" id="3.30.420.10">
    <property type="entry name" value="Ribonuclease H-like superfamily/Ribonuclease H"/>
    <property type="match status" value="1"/>
</dbReference>
<dbReference type="GO" id="GO:0003676">
    <property type="term" value="F:nucleic acid binding"/>
    <property type="evidence" value="ECO:0007669"/>
    <property type="project" value="InterPro"/>
</dbReference>
<dbReference type="InterPro" id="IPR012337">
    <property type="entry name" value="RNaseH-like_sf"/>
</dbReference>
<dbReference type="InterPro" id="IPR036397">
    <property type="entry name" value="RNaseH_sf"/>
</dbReference>
<sequence length="246" mass="27970">MKIHSYYSDGMISRILISLFCLLICFSCTSKEKTIIEKMENKGPIPHPTEAPDQWLLAHIDVETTGLLPGYHEMIDVGIAITNLEGKIIDSLFLRIQPAHPERLSPGAKAVNAFDADKWTQLGALDQVSAVDSIIAFHRRVTGKKHVLMVAYNSHFDAAFLDHLFRSANKTWRELYYYFILDIPSMAWGLGLRDLNGNWIMDRYKIKDEPHVAVEHTGITGAMVNVRIYKALLQYRQDFLTVIPTP</sequence>
<dbReference type="SUPFAM" id="SSF53098">
    <property type="entry name" value="Ribonuclease H-like"/>
    <property type="match status" value="1"/>
</dbReference>
<dbReference type="EMBL" id="UINC01048025">
    <property type="protein sequence ID" value="SVB58047.1"/>
    <property type="molecule type" value="Genomic_DNA"/>
</dbReference>
<evidence type="ECO:0000313" key="1">
    <source>
        <dbReference type="EMBL" id="SVB58047.1"/>
    </source>
</evidence>
<gene>
    <name evidence="1" type="ORF">METZ01_LOCUS210901</name>
</gene>
<reference evidence="1" key="1">
    <citation type="submission" date="2018-05" db="EMBL/GenBank/DDBJ databases">
        <authorList>
            <person name="Lanie J.A."/>
            <person name="Ng W.-L."/>
            <person name="Kazmierczak K.M."/>
            <person name="Andrzejewski T.M."/>
            <person name="Davidsen T.M."/>
            <person name="Wayne K.J."/>
            <person name="Tettelin H."/>
            <person name="Glass J.I."/>
            <person name="Rusch D."/>
            <person name="Podicherti R."/>
            <person name="Tsui H.-C.T."/>
            <person name="Winkler M.E."/>
        </authorList>
    </citation>
    <scope>NUCLEOTIDE SEQUENCE</scope>
</reference>
<name>A0A382F7I7_9ZZZZ</name>
<proteinExistence type="predicted"/>
<dbReference type="AlphaFoldDB" id="A0A382F7I7"/>